<evidence type="ECO:0000256" key="10">
    <source>
        <dbReference type="ARBA" id="ARBA00022989"/>
    </source>
</evidence>
<keyword evidence="15" id="KW-1185">Reference proteome</keyword>
<sequence>MGVPFEALLPYGIMLGMFAFSAVSVGKLKEMQNGGKKTRRGMDAWDRVSANLIFELWTMANAATAKYDTFTMISCHILNPTQCSSATAD</sequence>
<proteinExistence type="inferred from homology"/>
<evidence type="ECO:0000256" key="1">
    <source>
        <dbReference type="ARBA" id="ARBA00003195"/>
    </source>
</evidence>
<dbReference type="Pfam" id="PF15879">
    <property type="entry name" value="MWFE"/>
    <property type="match status" value="1"/>
</dbReference>
<comment type="subcellular location">
    <subcellularLocation>
        <location evidence="2">Mitochondrion inner membrane</location>
        <topology evidence="2">Single-pass membrane protein</topology>
        <orientation evidence="2">Matrix side</orientation>
    </subcellularLocation>
</comment>
<evidence type="ECO:0000256" key="8">
    <source>
        <dbReference type="ARBA" id="ARBA00022792"/>
    </source>
</evidence>
<gene>
    <name evidence="14" type="ORF">SLS60_008144</name>
</gene>
<dbReference type="EMBL" id="JAKJXO020000011">
    <property type="protein sequence ID" value="KAL1598998.1"/>
    <property type="molecule type" value="Genomic_DNA"/>
</dbReference>
<keyword evidence="8" id="KW-0999">Mitochondrion inner membrane</keyword>
<reference evidence="14 15" key="1">
    <citation type="submission" date="2024-02" db="EMBL/GenBank/DDBJ databases">
        <title>De novo assembly and annotation of 12 fungi associated with fruit tree decline syndrome in Ontario, Canada.</title>
        <authorList>
            <person name="Sulman M."/>
            <person name="Ellouze W."/>
            <person name="Ilyukhin E."/>
        </authorList>
    </citation>
    <scope>NUCLEOTIDE SEQUENCE [LARGE SCALE GENOMIC DNA]</scope>
    <source>
        <strain evidence="14 15">M42-189</strain>
    </source>
</reference>
<feature type="transmembrane region" description="Helical" evidence="13">
    <location>
        <begin position="12"/>
        <end position="29"/>
    </location>
</feature>
<dbReference type="Proteomes" id="UP001521785">
    <property type="component" value="Unassembled WGS sequence"/>
</dbReference>
<protein>
    <recommendedName>
        <fullName evidence="4">NADH dehydrogenase [ubiquinone] 1 alpha subcomplex subunit 1</fullName>
    </recommendedName>
</protein>
<evidence type="ECO:0000313" key="15">
    <source>
        <dbReference type="Proteomes" id="UP001521785"/>
    </source>
</evidence>
<dbReference type="InterPro" id="IPR017384">
    <property type="entry name" value="NADH_Ub_cplx-1_asu_su-1"/>
</dbReference>
<keyword evidence="7 13" id="KW-0812">Transmembrane</keyword>
<evidence type="ECO:0000256" key="13">
    <source>
        <dbReference type="SAM" id="Phobius"/>
    </source>
</evidence>
<evidence type="ECO:0000256" key="12">
    <source>
        <dbReference type="ARBA" id="ARBA00023136"/>
    </source>
</evidence>
<comment type="caution">
    <text evidence="14">The sequence shown here is derived from an EMBL/GenBank/DDBJ whole genome shotgun (WGS) entry which is preliminary data.</text>
</comment>
<keyword evidence="11" id="KW-0496">Mitochondrion</keyword>
<keyword evidence="10 13" id="KW-1133">Transmembrane helix</keyword>
<comment type="function">
    <text evidence="1">Accessory subunit of the mitochondrial membrane respiratory chain NADH dehydrogenase (Complex I), that is believed not to be involved in catalysis. Complex I functions in the transfer of electrons from NADH to the respiratory chain. The immediate electron acceptor for the enzyme is believed to be ubiquinone.</text>
</comment>
<keyword evidence="6" id="KW-0679">Respiratory chain</keyword>
<evidence type="ECO:0000313" key="14">
    <source>
        <dbReference type="EMBL" id="KAL1598998.1"/>
    </source>
</evidence>
<evidence type="ECO:0000256" key="9">
    <source>
        <dbReference type="ARBA" id="ARBA00022982"/>
    </source>
</evidence>
<keyword evidence="12 13" id="KW-0472">Membrane</keyword>
<keyword evidence="5" id="KW-0813">Transport</keyword>
<name>A0ABR3R411_9PLEO</name>
<dbReference type="PANTHER" id="PTHR17098">
    <property type="entry name" value="NADH-UBIQUINONE OXIDOREDUCTASE MWFE SUBUNIT"/>
    <property type="match status" value="1"/>
</dbReference>
<organism evidence="14 15">
    <name type="scientific">Paraconiothyrium brasiliense</name>
    <dbReference type="NCBI Taxonomy" id="300254"/>
    <lineage>
        <taxon>Eukaryota</taxon>
        <taxon>Fungi</taxon>
        <taxon>Dikarya</taxon>
        <taxon>Ascomycota</taxon>
        <taxon>Pezizomycotina</taxon>
        <taxon>Dothideomycetes</taxon>
        <taxon>Pleosporomycetidae</taxon>
        <taxon>Pleosporales</taxon>
        <taxon>Massarineae</taxon>
        <taxon>Didymosphaeriaceae</taxon>
        <taxon>Paraconiothyrium</taxon>
    </lineage>
</organism>
<evidence type="ECO:0000256" key="7">
    <source>
        <dbReference type="ARBA" id="ARBA00022692"/>
    </source>
</evidence>
<keyword evidence="9" id="KW-0249">Electron transport</keyword>
<evidence type="ECO:0000256" key="3">
    <source>
        <dbReference type="ARBA" id="ARBA00009960"/>
    </source>
</evidence>
<evidence type="ECO:0000256" key="2">
    <source>
        <dbReference type="ARBA" id="ARBA00004298"/>
    </source>
</evidence>
<evidence type="ECO:0000256" key="5">
    <source>
        <dbReference type="ARBA" id="ARBA00022448"/>
    </source>
</evidence>
<comment type="similarity">
    <text evidence="3">Belongs to the complex I NDUFA1 subunit family.</text>
</comment>
<evidence type="ECO:0000256" key="11">
    <source>
        <dbReference type="ARBA" id="ARBA00023128"/>
    </source>
</evidence>
<evidence type="ECO:0000256" key="4">
    <source>
        <dbReference type="ARBA" id="ARBA00016392"/>
    </source>
</evidence>
<evidence type="ECO:0000256" key="6">
    <source>
        <dbReference type="ARBA" id="ARBA00022660"/>
    </source>
</evidence>
<dbReference type="PANTHER" id="PTHR17098:SF2">
    <property type="entry name" value="NADH DEHYDROGENASE [UBIQUINONE] 1 ALPHA SUBCOMPLEX SUBUNIT 1"/>
    <property type="match status" value="1"/>
</dbReference>
<accession>A0ABR3R411</accession>